<dbReference type="InterPro" id="IPR004785">
    <property type="entry name" value="RpiB"/>
</dbReference>
<feature type="active site" description="Proton acceptor" evidence="3">
    <location>
        <position position="65"/>
    </location>
</feature>
<accession>A0A9X4MHM0</accession>
<reference evidence="5" key="1">
    <citation type="journal article" date="2022" name="bioRxiv">
        <title>Thiovibrio frasassiensisgen. nov., sp. nov., an autotrophic, elemental sulfur disproportionating bacterium isolated from sulfidic karst sediment, and proposal of Thiovibrionaceae fam. nov.</title>
        <authorList>
            <person name="Aronson H."/>
            <person name="Thomas C."/>
            <person name="Bhattacharyya M."/>
            <person name="Eckstein S."/>
            <person name="Jensen S."/>
            <person name="Barco R."/>
            <person name="Macalady J."/>
            <person name="Amend J."/>
        </authorList>
    </citation>
    <scope>NUCLEOTIDE SEQUENCE</scope>
    <source>
        <strain evidence="5">RS19-109</strain>
    </source>
</reference>
<dbReference type="SUPFAM" id="SSF89623">
    <property type="entry name" value="Ribose/Galactose isomerase RpiB/AlsB"/>
    <property type="match status" value="1"/>
</dbReference>
<evidence type="ECO:0000256" key="4">
    <source>
        <dbReference type="PIRSR" id="PIRSR005384-2"/>
    </source>
</evidence>
<dbReference type="PIRSF" id="PIRSF005384">
    <property type="entry name" value="RpiB_LacA_B"/>
    <property type="match status" value="1"/>
</dbReference>
<dbReference type="AlphaFoldDB" id="A0A9X4MHM0"/>
<protein>
    <submittedName>
        <fullName evidence="5">Ribose 5-phosphate isomerase B</fullName>
        <ecNumber evidence="5">5.3.1.6</ecNumber>
    </submittedName>
</protein>
<gene>
    <name evidence="5" type="primary">rpiB</name>
    <name evidence="5" type="ORF">OLX77_09555</name>
</gene>
<evidence type="ECO:0000256" key="1">
    <source>
        <dbReference type="ARBA" id="ARBA00008754"/>
    </source>
</evidence>
<dbReference type="NCBIfam" id="TIGR01120">
    <property type="entry name" value="rpiB"/>
    <property type="match status" value="1"/>
</dbReference>
<organism evidence="5 6">
    <name type="scientific">Thiovibrio frasassiensis</name>
    <dbReference type="NCBI Taxonomy" id="2984131"/>
    <lineage>
        <taxon>Bacteria</taxon>
        <taxon>Pseudomonadati</taxon>
        <taxon>Thermodesulfobacteriota</taxon>
        <taxon>Desulfobulbia</taxon>
        <taxon>Desulfobulbales</taxon>
        <taxon>Thiovibrionaceae</taxon>
        <taxon>Thiovibrio</taxon>
    </lineage>
</organism>
<dbReference type="EMBL" id="JAPHEH010000001">
    <property type="protein sequence ID" value="MDG4476400.1"/>
    <property type="molecule type" value="Genomic_DNA"/>
</dbReference>
<reference evidence="5" key="2">
    <citation type="submission" date="2022-10" db="EMBL/GenBank/DDBJ databases">
        <authorList>
            <person name="Aronson H.S."/>
        </authorList>
    </citation>
    <scope>NUCLEOTIDE SEQUENCE</scope>
    <source>
        <strain evidence="5">RS19-109</strain>
    </source>
</reference>
<dbReference type="GO" id="GO:0004751">
    <property type="term" value="F:ribose-5-phosphate isomerase activity"/>
    <property type="evidence" value="ECO:0007669"/>
    <property type="project" value="UniProtKB-EC"/>
</dbReference>
<feature type="binding site" evidence="4">
    <location>
        <position position="132"/>
    </location>
    <ligand>
        <name>D-ribulose 5-phosphate</name>
        <dbReference type="ChEBI" id="CHEBI:58121"/>
    </ligand>
</feature>
<feature type="binding site" evidence="4">
    <location>
        <position position="109"/>
    </location>
    <ligand>
        <name>D-ribulose 5-phosphate</name>
        <dbReference type="ChEBI" id="CHEBI:58121"/>
    </ligand>
</feature>
<feature type="binding site" evidence="4">
    <location>
        <position position="99"/>
    </location>
    <ligand>
        <name>D-ribulose 5-phosphate</name>
        <dbReference type="ChEBI" id="CHEBI:58121"/>
    </ligand>
</feature>
<dbReference type="EC" id="5.3.1.6" evidence="5"/>
<name>A0A9X4MHM0_9BACT</name>
<dbReference type="Proteomes" id="UP001154240">
    <property type="component" value="Unassembled WGS sequence"/>
</dbReference>
<feature type="active site" description="Proton donor" evidence="3">
    <location>
        <position position="98"/>
    </location>
</feature>
<comment type="caution">
    <text evidence="5">The sequence shown here is derived from an EMBL/GenBank/DDBJ whole genome shotgun (WGS) entry which is preliminary data.</text>
</comment>
<keyword evidence="2 5" id="KW-0413">Isomerase</keyword>
<dbReference type="InterPro" id="IPR003500">
    <property type="entry name" value="RpiB_LacA_LacB"/>
</dbReference>
<evidence type="ECO:0000256" key="3">
    <source>
        <dbReference type="PIRSR" id="PIRSR005384-1"/>
    </source>
</evidence>
<evidence type="ECO:0000313" key="5">
    <source>
        <dbReference type="EMBL" id="MDG4476400.1"/>
    </source>
</evidence>
<dbReference type="Pfam" id="PF02502">
    <property type="entry name" value="LacAB_rpiB"/>
    <property type="match status" value="1"/>
</dbReference>
<dbReference type="PANTHER" id="PTHR30345:SF0">
    <property type="entry name" value="DNA DAMAGE-REPAIR_TOLERATION PROTEIN DRT102"/>
    <property type="match status" value="1"/>
</dbReference>
<dbReference type="NCBIfam" id="NF004051">
    <property type="entry name" value="PRK05571.1"/>
    <property type="match status" value="1"/>
</dbReference>
<dbReference type="NCBIfam" id="TIGR00689">
    <property type="entry name" value="rpiB_lacA_lacB"/>
    <property type="match status" value="1"/>
</dbReference>
<proteinExistence type="inferred from homology"/>
<dbReference type="RefSeq" id="WP_307633367.1">
    <property type="nucleotide sequence ID" value="NZ_JAPHEH010000001.1"/>
</dbReference>
<comment type="similarity">
    <text evidence="1">Belongs to the LacAB/RpiB family.</text>
</comment>
<evidence type="ECO:0000256" key="2">
    <source>
        <dbReference type="ARBA" id="ARBA00023235"/>
    </source>
</evidence>
<dbReference type="PANTHER" id="PTHR30345">
    <property type="entry name" value="RIBOSE-5-PHOSPHATE ISOMERASE B"/>
    <property type="match status" value="1"/>
</dbReference>
<evidence type="ECO:0000313" key="6">
    <source>
        <dbReference type="Proteomes" id="UP001154240"/>
    </source>
</evidence>
<sequence length="140" mass="15099">MKIAIGCDHGGISLKGEIVPLLQELGHVVDDKGCFATESVDYPDFAKAVCAQVQNGSCERGILICGTGVGMSMVANRFEGIRAALCNELFTARMSREHNDANVLCMGARVVGPGLAVEIVREWVSTEFAGGRHQRRIDMF</sequence>
<dbReference type="InterPro" id="IPR036569">
    <property type="entry name" value="RpiB_LacA_LacB_sf"/>
</dbReference>
<dbReference type="Gene3D" id="3.40.1400.10">
    <property type="entry name" value="Sugar-phosphate isomerase, RpiB/LacA/LacB"/>
    <property type="match status" value="1"/>
</dbReference>
<feature type="binding site" evidence="4">
    <location>
        <begin position="66"/>
        <end position="70"/>
    </location>
    <ligand>
        <name>D-ribulose 5-phosphate</name>
        <dbReference type="ChEBI" id="CHEBI:58121"/>
    </ligand>
</feature>
<feature type="binding site" evidence="4">
    <location>
        <position position="136"/>
    </location>
    <ligand>
        <name>D-ribulose 5-phosphate</name>
        <dbReference type="ChEBI" id="CHEBI:58121"/>
    </ligand>
</feature>
<keyword evidence="6" id="KW-1185">Reference proteome</keyword>
<feature type="binding site" evidence="4">
    <location>
        <begin position="8"/>
        <end position="9"/>
    </location>
    <ligand>
        <name>D-ribulose 5-phosphate</name>
        <dbReference type="ChEBI" id="CHEBI:58121"/>
    </ligand>
</feature>
<dbReference type="GO" id="GO:0019316">
    <property type="term" value="P:D-allose catabolic process"/>
    <property type="evidence" value="ECO:0007669"/>
    <property type="project" value="TreeGrafter"/>
</dbReference>
<dbReference type="GO" id="GO:0009052">
    <property type="term" value="P:pentose-phosphate shunt, non-oxidative branch"/>
    <property type="evidence" value="ECO:0007669"/>
    <property type="project" value="TreeGrafter"/>
</dbReference>